<proteinExistence type="predicted"/>
<accession>A0A6H1ZTP5</accession>
<name>A0A6H1ZTP5_9ZZZZ</name>
<protein>
    <submittedName>
        <fullName evidence="1">Uncharacterized protein</fullName>
    </submittedName>
</protein>
<evidence type="ECO:0000313" key="1">
    <source>
        <dbReference type="EMBL" id="QJA50849.1"/>
    </source>
</evidence>
<organism evidence="1">
    <name type="scientific">viral metagenome</name>
    <dbReference type="NCBI Taxonomy" id="1070528"/>
    <lineage>
        <taxon>unclassified sequences</taxon>
        <taxon>metagenomes</taxon>
        <taxon>organismal metagenomes</taxon>
    </lineage>
</organism>
<evidence type="ECO:0000313" key="2">
    <source>
        <dbReference type="EMBL" id="QJH99774.1"/>
    </source>
</evidence>
<sequence>MDEQKPKLSFVPEKPTNVISINPEWIINAEDFLSDIKNNAVTHGVIIYRKTDGTIVFCRFAEDHSTYLMGLLLKGAIRLGLKDEWEDNETF</sequence>
<dbReference type="EMBL" id="MT144807">
    <property type="protein sequence ID" value="QJH99774.1"/>
    <property type="molecule type" value="Genomic_DNA"/>
</dbReference>
<gene>
    <name evidence="1" type="ORF">TM448A01913_0004</name>
    <name evidence="2" type="ORF">TM448B01667_0023</name>
</gene>
<reference evidence="1" key="1">
    <citation type="submission" date="2020-03" db="EMBL/GenBank/DDBJ databases">
        <title>The deep terrestrial virosphere.</title>
        <authorList>
            <person name="Holmfeldt K."/>
            <person name="Nilsson E."/>
            <person name="Simone D."/>
            <person name="Lopez-Fernandez M."/>
            <person name="Wu X."/>
            <person name="de Brujin I."/>
            <person name="Lundin D."/>
            <person name="Andersson A."/>
            <person name="Bertilsson S."/>
            <person name="Dopson M."/>
        </authorList>
    </citation>
    <scope>NUCLEOTIDE SEQUENCE</scope>
    <source>
        <strain evidence="1">TM448A01913</strain>
        <strain evidence="2">TM448B01667</strain>
    </source>
</reference>
<dbReference type="EMBL" id="MT144221">
    <property type="protein sequence ID" value="QJA50849.1"/>
    <property type="molecule type" value="Genomic_DNA"/>
</dbReference>
<dbReference type="AlphaFoldDB" id="A0A6H1ZTP5"/>